<reference evidence="2" key="2">
    <citation type="journal article" date="2014" name="PLoS ONE">
        <title>Genome and Transcriptome Analysis of the Fungal Pathogen Fusarium oxysporum f. sp. cubense Causing Banana Vascular Wilt Disease.</title>
        <authorList>
            <person name="Guo L."/>
            <person name="Han L."/>
            <person name="Yang L."/>
            <person name="Zeng H."/>
            <person name="Fan D."/>
            <person name="Zhu Y."/>
            <person name="Feng Y."/>
            <person name="Wang G."/>
            <person name="Peng C."/>
            <person name="Jiang X."/>
            <person name="Zhou D."/>
            <person name="Ni P."/>
            <person name="Liang C."/>
            <person name="Liu L."/>
            <person name="Wang J."/>
            <person name="Mao C."/>
            <person name="Fang X."/>
            <person name="Peng M."/>
            <person name="Huang J."/>
        </authorList>
    </citation>
    <scope>NUCLEOTIDE SEQUENCE [LARGE SCALE GENOMIC DNA]</scope>
    <source>
        <strain evidence="2">race 1</strain>
    </source>
</reference>
<sequence>STSHYYLLFAHETLASCIPVYPWCCLFTLDRIYGGETDLSEVFMLELACYGAPPRPLHNLAAGDRARPTRCRQLRQGFRGIRDRSFRSSIRKTISCTRWHVTEAARSGTIYCALRDANPWSWVL</sequence>
<organism evidence="1 2">
    <name type="scientific">Fusarium oxysporum f. sp. cubense (strain race 1)</name>
    <name type="common">Panama disease fungus</name>
    <dbReference type="NCBI Taxonomy" id="1229664"/>
    <lineage>
        <taxon>Eukaryota</taxon>
        <taxon>Fungi</taxon>
        <taxon>Dikarya</taxon>
        <taxon>Ascomycota</taxon>
        <taxon>Pezizomycotina</taxon>
        <taxon>Sordariomycetes</taxon>
        <taxon>Hypocreomycetidae</taxon>
        <taxon>Hypocreales</taxon>
        <taxon>Nectriaceae</taxon>
        <taxon>Fusarium</taxon>
        <taxon>Fusarium oxysporum species complex</taxon>
    </lineage>
</organism>
<evidence type="ECO:0000313" key="2">
    <source>
        <dbReference type="Proteomes" id="UP000016928"/>
    </source>
</evidence>
<proteinExistence type="predicted"/>
<dbReference type="Proteomes" id="UP000016928">
    <property type="component" value="Unassembled WGS sequence"/>
</dbReference>
<accession>N4UB15</accession>
<dbReference type="AlphaFoldDB" id="N4UB15"/>
<feature type="non-terminal residue" evidence="1">
    <location>
        <position position="1"/>
    </location>
</feature>
<protein>
    <submittedName>
        <fullName evidence="1">Uncharacterized protein</fullName>
    </submittedName>
</protein>
<name>N4UB15_FUSC1</name>
<evidence type="ECO:0000313" key="1">
    <source>
        <dbReference type="EMBL" id="ENH66001.1"/>
    </source>
</evidence>
<dbReference type="OrthoDB" id="4883757at2759"/>
<dbReference type="VEuPathDB" id="FungiDB:FOC1_g10001118"/>
<reference evidence="2" key="1">
    <citation type="submission" date="2012-09" db="EMBL/GenBank/DDBJ databases">
        <title>Genome sequencing and comparative transcriptomics of race 1 and race 4 of banana pathogen: Fusarium oxysporum f. sp. cubense.</title>
        <authorList>
            <person name="Fang X."/>
            <person name="Huang J."/>
        </authorList>
    </citation>
    <scope>NUCLEOTIDE SEQUENCE [LARGE SCALE GENOMIC DNA]</scope>
    <source>
        <strain evidence="2">race 1</strain>
    </source>
</reference>
<gene>
    <name evidence="1" type="ORF">FOC1_g10001118</name>
</gene>
<dbReference type="HOGENOM" id="CLU_2009352_0_0_1"/>
<dbReference type="STRING" id="1229664.N4UB15"/>
<dbReference type="EMBL" id="KB730459">
    <property type="protein sequence ID" value="ENH66001.1"/>
    <property type="molecule type" value="Genomic_DNA"/>
</dbReference>